<feature type="compositionally biased region" description="Acidic residues" evidence="1">
    <location>
        <begin position="35"/>
        <end position="45"/>
    </location>
</feature>
<keyword evidence="3" id="KW-1185">Reference proteome</keyword>
<organism evidence="2 3">
    <name type="scientific">Streptomyces roseicoloratus</name>
    <dbReference type="NCBI Taxonomy" id="2508722"/>
    <lineage>
        <taxon>Bacteria</taxon>
        <taxon>Bacillati</taxon>
        <taxon>Actinomycetota</taxon>
        <taxon>Actinomycetes</taxon>
        <taxon>Kitasatosporales</taxon>
        <taxon>Streptomycetaceae</taxon>
        <taxon>Streptomyces</taxon>
    </lineage>
</organism>
<dbReference type="EMBL" id="CP133762">
    <property type="protein sequence ID" value="WMX48660.1"/>
    <property type="molecule type" value="Genomic_DNA"/>
</dbReference>
<dbReference type="RefSeq" id="WP_309550047.1">
    <property type="nucleotide sequence ID" value="NZ_CP133762.1"/>
</dbReference>
<name>A0ABY9S6Q1_9ACTN</name>
<evidence type="ECO:0000256" key="1">
    <source>
        <dbReference type="SAM" id="MobiDB-lite"/>
    </source>
</evidence>
<dbReference type="Proteomes" id="UP001250858">
    <property type="component" value="Chromosome"/>
</dbReference>
<feature type="region of interest" description="Disordered" evidence="1">
    <location>
        <begin position="30"/>
        <end position="50"/>
    </location>
</feature>
<reference evidence="2 3" key="1">
    <citation type="submission" date="2023-09" db="EMBL/GenBank/DDBJ databases">
        <title>Complete genome of Streptomyces roseicoloratus T14.</title>
        <authorList>
            <person name="Bashizi T."/>
            <person name="Kim M.-J."/>
            <person name="Lee G."/>
            <person name="Tagele S.B."/>
            <person name="Shin J.-H."/>
        </authorList>
    </citation>
    <scope>NUCLEOTIDE SEQUENCE [LARGE SCALE GENOMIC DNA]</scope>
    <source>
        <strain evidence="2 3">T14</strain>
    </source>
</reference>
<feature type="compositionally biased region" description="Polar residues" evidence="1">
    <location>
        <begin position="99"/>
        <end position="111"/>
    </location>
</feature>
<evidence type="ECO:0000313" key="3">
    <source>
        <dbReference type="Proteomes" id="UP001250858"/>
    </source>
</evidence>
<gene>
    <name evidence="2" type="ORF">RGF97_33025</name>
</gene>
<sequence>MVREADSALLGNATYSQFCATILYDRIGRRRSDPDDADGRDDPDDSAGGWRAWDQRMHAAVFEVVVPDGGTTVRELAAHCLRRARETGAAQPDPASVREASQASPVSSASDALTGEPNAAAVARLFAEDHVSRVWLCDAATDQRLPDLLPVSESALADGDLVVLMIEHQPPGMYMLAPARNAEELLRWLPLREEVPGPSPMRGVLLYTEADIELAAYVRTHFHDLNALSGPDTLVFALERRAGRTAARRYWRRHLEPEVYRVMTAVRWLRWVPYDPHSAYEVAARLGIEPESLPCLAFLQGPDGPVHLREKVVFPVEHTSTAYFRALFGGIRRVLDPTKGNRLMGGTATEATTFAALRNAEADIKEALRPLVPAKPELSLSSSHVTIQEARVSMSENFTFNGQTTFINRPQDAVIRDFQNTYPAAAGTHDLARLLHLTLTSRDIPDQEREAVAAEIHRLADLVDEAEPDVPAALTRIDRLRAMLTSAADIAQPALTILASLSAILGA</sequence>
<feature type="region of interest" description="Disordered" evidence="1">
    <location>
        <begin position="85"/>
        <end position="113"/>
    </location>
</feature>
<accession>A0ABY9S6Q1</accession>
<evidence type="ECO:0000313" key="2">
    <source>
        <dbReference type="EMBL" id="WMX48660.1"/>
    </source>
</evidence>
<protein>
    <submittedName>
        <fullName evidence="2">Uncharacterized protein</fullName>
    </submittedName>
</protein>
<proteinExistence type="predicted"/>